<dbReference type="AlphaFoldDB" id="X1N8A6"/>
<organism evidence="1">
    <name type="scientific">marine sediment metagenome</name>
    <dbReference type="NCBI Taxonomy" id="412755"/>
    <lineage>
        <taxon>unclassified sequences</taxon>
        <taxon>metagenomes</taxon>
        <taxon>ecological metagenomes</taxon>
    </lineage>
</organism>
<comment type="caution">
    <text evidence="1">The sequence shown here is derived from an EMBL/GenBank/DDBJ whole genome shotgun (WGS) entry which is preliminary data.</text>
</comment>
<dbReference type="EMBL" id="BARV01007958">
    <property type="protein sequence ID" value="GAI14874.1"/>
    <property type="molecule type" value="Genomic_DNA"/>
</dbReference>
<dbReference type="Gene3D" id="3.40.50.150">
    <property type="entry name" value="Vaccinia Virus protein VP39"/>
    <property type="match status" value="1"/>
</dbReference>
<sequence>MNKDMNARMSLRTIFDQATLDYDEVRPGYPEELIEDVISISAIPKDGRILEIGCGTGQAKGFLGGYPNKFFTFLIYFYIIRISFTDEINIYKMLSFMVKLIKNRILYGKYFNIIYI</sequence>
<evidence type="ECO:0008006" key="2">
    <source>
        <dbReference type="Google" id="ProtNLM"/>
    </source>
</evidence>
<gene>
    <name evidence="1" type="ORF">S06H3_16113</name>
</gene>
<accession>X1N8A6</accession>
<name>X1N8A6_9ZZZZ</name>
<evidence type="ECO:0000313" key="1">
    <source>
        <dbReference type="EMBL" id="GAI14874.1"/>
    </source>
</evidence>
<reference evidence="1" key="1">
    <citation type="journal article" date="2014" name="Front. Microbiol.">
        <title>High frequency of phylogenetically diverse reductive dehalogenase-homologous genes in deep subseafloor sedimentary metagenomes.</title>
        <authorList>
            <person name="Kawai M."/>
            <person name="Futagami T."/>
            <person name="Toyoda A."/>
            <person name="Takaki Y."/>
            <person name="Nishi S."/>
            <person name="Hori S."/>
            <person name="Arai W."/>
            <person name="Tsubouchi T."/>
            <person name="Morono Y."/>
            <person name="Uchiyama I."/>
            <person name="Ito T."/>
            <person name="Fujiyama A."/>
            <person name="Inagaki F."/>
            <person name="Takami H."/>
        </authorList>
    </citation>
    <scope>NUCLEOTIDE SEQUENCE</scope>
    <source>
        <strain evidence="1">Expedition CK06-06</strain>
    </source>
</reference>
<dbReference type="SUPFAM" id="SSF53335">
    <property type="entry name" value="S-adenosyl-L-methionine-dependent methyltransferases"/>
    <property type="match status" value="1"/>
</dbReference>
<proteinExistence type="predicted"/>
<dbReference type="InterPro" id="IPR029063">
    <property type="entry name" value="SAM-dependent_MTases_sf"/>
</dbReference>
<protein>
    <recommendedName>
        <fullName evidence="2">Methyltransferase type 11 domain-containing protein</fullName>
    </recommendedName>
</protein>